<dbReference type="EMBL" id="RTJF01000021">
    <property type="protein sequence ID" value="MJL94638.1"/>
    <property type="molecule type" value="Genomic_DNA"/>
</dbReference>
<name>A0A403D2G6_ECOLX</name>
<proteinExistence type="predicted"/>
<dbReference type="PANTHER" id="PTHR47894">
    <property type="entry name" value="HTH-TYPE TRANSCRIPTIONAL REGULATOR GADX"/>
    <property type="match status" value="1"/>
</dbReference>
<protein>
    <submittedName>
        <fullName evidence="5">Helix-turn-helix domain-containing protein</fullName>
    </submittedName>
</protein>
<keyword evidence="3" id="KW-0804">Transcription</keyword>
<evidence type="ECO:0000256" key="3">
    <source>
        <dbReference type="ARBA" id="ARBA00023163"/>
    </source>
</evidence>
<keyword evidence="2" id="KW-0238">DNA-binding</keyword>
<dbReference type="PROSITE" id="PS01124">
    <property type="entry name" value="HTH_ARAC_FAMILY_2"/>
    <property type="match status" value="1"/>
</dbReference>
<organism evidence="5">
    <name type="scientific">Escherichia coli</name>
    <dbReference type="NCBI Taxonomy" id="562"/>
    <lineage>
        <taxon>Bacteria</taxon>
        <taxon>Pseudomonadati</taxon>
        <taxon>Pseudomonadota</taxon>
        <taxon>Gammaproteobacteria</taxon>
        <taxon>Enterobacterales</taxon>
        <taxon>Enterobacteriaceae</taxon>
        <taxon>Escherichia</taxon>
    </lineage>
</organism>
<dbReference type="InterPro" id="IPR018060">
    <property type="entry name" value="HTH_AraC"/>
</dbReference>
<dbReference type="InterPro" id="IPR009057">
    <property type="entry name" value="Homeodomain-like_sf"/>
</dbReference>
<sequence length="240" mass="28069">MSGVCYFILIKKPINFQFLKDFLILNYGDVLLLKHSEREFLQTYSDKYIEFELNDSAVRNYLSCHNHQGKQLLDKCPHLLKKSFAYPDLLIRMIDNISDQNHIHPDFKDALTFSLLSIFSDVDNLRAFLTSGMPTFSGKVRSIFLSDVSKHWKLRDLTDYLYMSESLIKKKLLLENTSFSKLLLDTRMAFAIKLLKQNRPLKQVSESCGFSSISYFVYLFRQYYNCTPCEYAKHQLSSGK</sequence>
<dbReference type="SUPFAM" id="SSF46689">
    <property type="entry name" value="Homeodomain-like"/>
    <property type="match status" value="1"/>
</dbReference>
<dbReference type="InterPro" id="IPR018062">
    <property type="entry name" value="HTH_AraC-typ_CS"/>
</dbReference>
<dbReference type="RefSeq" id="WP_094308557.1">
    <property type="nucleotide sequence ID" value="NZ_MN510445.1"/>
</dbReference>
<dbReference type="Proteomes" id="UP000885382">
    <property type="component" value="Unassembled WGS sequence"/>
</dbReference>
<keyword evidence="1" id="KW-0805">Transcription regulation</keyword>
<evidence type="ECO:0000259" key="4">
    <source>
        <dbReference type="PROSITE" id="PS01124"/>
    </source>
</evidence>
<feature type="domain" description="HTH araC/xylS-type" evidence="4">
    <location>
        <begin position="138"/>
        <end position="234"/>
    </location>
</feature>
<dbReference type="Gene3D" id="1.10.10.60">
    <property type="entry name" value="Homeodomain-like"/>
    <property type="match status" value="1"/>
</dbReference>
<dbReference type="GO" id="GO:0000976">
    <property type="term" value="F:transcription cis-regulatory region binding"/>
    <property type="evidence" value="ECO:0007669"/>
    <property type="project" value="TreeGrafter"/>
</dbReference>
<dbReference type="GO" id="GO:0003700">
    <property type="term" value="F:DNA-binding transcription factor activity"/>
    <property type="evidence" value="ECO:0007669"/>
    <property type="project" value="InterPro"/>
</dbReference>
<dbReference type="PANTHER" id="PTHR47894:SF4">
    <property type="entry name" value="HTH-TYPE TRANSCRIPTIONAL REGULATOR GADX"/>
    <property type="match status" value="1"/>
</dbReference>
<dbReference type="PRINTS" id="PR00032">
    <property type="entry name" value="HTHARAC"/>
</dbReference>
<reference evidence="5" key="1">
    <citation type="submission" date="2018-06" db="EMBL/GenBank/DDBJ databases">
        <authorList>
            <person name="Ashton P.M."/>
            <person name="Dallman T."/>
            <person name="Nair S."/>
            <person name="De Pinna E."/>
            <person name="Peters T."/>
            <person name="Grant K."/>
        </authorList>
    </citation>
    <scope>NUCLEOTIDE SEQUENCE [LARGE SCALE GENOMIC DNA]</scope>
    <source>
        <strain evidence="5">462023</strain>
    </source>
</reference>
<evidence type="ECO:0000313" key="5">
    <source>
        <dbReference type="EMBL" id="MJL94638.1"/>
    </source>
</evidence>
<dbReference type="PROSITE" id="PS00041">
    <property type="entry name" value="HTH_ARAC_FAMILY_1"/>
    <property type="match status" value="1"/>
</dbReference>
<dbReference type="AlphaFoldDB" id="A0A403D2G6"/>
<evidence type="ECO:0000256" key="2">
    <source>
        <dbReference type="ARBA" id="ARBA00023125"/>
    </source>
</evidence>
<dbReference type="GO" id="GO:0005829">
    <property type="term" value="C:cytosol"/>
    <property type="evidence" value="ECO:0007669"/>
    <property type="project" value="TreeGrafter"/>
</dbReference>
<dbReference type="InterPro" id="IPR020449">
    <property type="entry name" value="Tscrpt_reg_AraC-type_HTH"/>
</dbReference>
<comment type="caution">
    <text evidence="5">The sequence shown here is derived from an EMBL/GenBank/DDBJ whole genome shotgun (WGS) entry which is preliminary data.</text>
</comment>
<gene>
    <name evidence="5" type="ORF">DNX30_18070</name>
</gene>
<evidence type="ECO:0000256" key="1">
    <source>
        <dbReference type="ARBA" id="ARBA00023015"/>
    </source>
</evidence>
<accession>A0A403D2G6</accession>
<dbReference type="Pfam" id="PF12833">
    <property type="entry name" value="HTH_18"/>
    <property type="match status" value="1"/>
</dbReference>
<dbReference type="SMART" id="SM00342">
    <property type="entry name" value="HTH_ARAC"/>
    <property type="match status" value="1"/>
</dbReference>